<organism evidence="2">
    <name type="scientific">marine metagenome</name>
    <dbReference type="NCBI Taxonomy" id="408172"/>
    <lineage>
        <taxon>unclassified sequences</taxon>
        <taxon>metagenomes</taxon>
        <taxon>ecological metagenomes</taxon>
    </lineage>
</organism>
<sequence length="240" mass="26196">GRTEAFHRLSRTEYRNVIRDLFDLDVNVEDLLPADDTSYGFDNIAGVLGVSPTSMDRYLAAARKISRLAVASPVPSPTAETFRIASDLGQDRRMEGLPFGTRGGVVVEYNFPEDAEYLIEVLPDGPLRVEAHELEVTIDGERVELLTIGKSPEDSDARGLYTPTIGAQEIRIPVQAGPHKIGVAFLRKTSAEPEGLRKLYLRPFTGEGSGGDSRYQPYVESVTIAGPYESSGSRPANDTP</sequence>
<dbReference type="InterPro" id="IPR013036">
    <property type="entry name" value="DUF1587"/>
</dbReference>
<name>A0A383CGU4_9ZZZZ</name>
<feature type="non-terminal residue" evidence="2">
    <location>
        <position position="240"/>
    </location>
</feature>
<dbReference type="Pfam" id="PF07626">
    <property type="entry name" value="PSD3"/>
    <property type="match status" value="1"/>
</dbReference>
<accession>A0A383CGU4</accession>
<dbReference type="EMBL" id="UINC01208675">
    <property type="protein sequence ID" value="SVE31334.1"/>
    <property type="molecule type" value="Genomic_DNA"/>
</dbReference>
<evidence type="ECO:0000313" key="2">
    <source>
        <dbReference type="EMBL" id="SVE31334.1"/>
    </source>
</evidence>
<dbReference type="AlphaFoldDB" id="A0A383CGU4"/>
<proteinExistence type="predicted"/>
<evidence type="ECO:0000259" key="1">
    <source>
        <dbReference type="Pfam" id="PF07626"/>
    </source>
</evidence>
<gene>
    <name evidence="2" type="ORF">METZ01_LOCUS484188</name>
</gene>
<reference evidence="2" key="1">
    <citation type="submission" date="2018-05" db="EMBL/GenBank/DDBJ databases">
        <authorList>
            <person name="Lanie J.A."/>
            <person name="Ng W.-L."/>
            <person name="Kazmierczak K.M."/>
            <person name="Andrzejewski T.M."/>
            <person name="Davidsen T.M."/>
            <person name="Wayne K.J."/>
            <person name="Tettelin H."/>
            <person name="Glass J.I."/>
            <person name="Rusch D."/>
            <person name="Podicherti R."/>
            <person name="Tsui H.-C.T."/>
            <person name="Winkler M.E."/>
        </authorList>
    </citation>
    <scope>NUCLEOTIDE SEQUENCE</scope>
</reference>
<feature type="non-terminal residue" evidence="2">
    <location>
        <position position="1"/>
    </location>
</feature>
<protein>
    <recommendedName>
        <fullName evidence="1">DUF1587 domain-containing protein</fullName>
    </recommendedName>
</protein>
<feature type="domain" description="DUF1587" evidence="1">
    <location>
        <begin position="8"/>
        <end position="70"/>
    </location>
</feature>